<dbReference type="Proteomes" id="UP000315400">
    <property type="component" value="Unassembled WGS sequence"/>
</dbReference>
<accession>A0A540VHV3</accession>
<dbReference type="GO" id="GO:0005694">
    <property type="term" value="C:chromosome"/>
    <property type="evidence" value="ECO:0007669"/>
    <property type="project" value="TreeGrafter"/>
</dbReference>
<dbReference type="Gene3D" id="3.90.1530.10">
    <property type="entry name" value="Conserved hypothetical protein from pyrococcus furiosus pfu- 392566-001, ParB domain"/>
    <property type="match status" value="1"/>
</dbReference>
<dbReference type="SUPFAM" id="SSF110849">
    <property type="entry name" value="ParB/Sulfiredoxin"/>
    <property type="match status" value="1"/>
</dbReference>
<feature type="domain" description="ParB-like N-terminal" evidence="1">
    <location>
        <begin position="4"/>
        <end position="90"/>
    </location>
</feature>
<dbReference type="InterPro" id="IPR036086">
    <property type="entry name" value="ParB/Sulfiredoxin_sf"/>
</dbReference>
<protein>
    <recommendedName>
        <fullName evidence="1">ParB-like N-terminal domain-containing protein</fullName>
    </recommendedName>
</protein>
<dbReference type="PANTHER" id="PTHR33375:SF1">
    <property type="entry name" value="CHROMOSOME-PARTITIONING PROTEIN PARB-RELATED"/>
    <property type="match status" value="1"/>
</dbReference>
<proteinExistence type="predicted"/>
<gene>
    <name evidence="2" type="ORF">FKY71_16690</name>
</gene>
<name>A0A540VHV3_9GAMM</name>
<dbReference type="GO" id="GO:0007059">
    <property type="term" value="P:chromosome segregation"/>
    <property type="evidence" value="ECO:0007669"/>
    <property type="project" value="TreeGrafter"/>
</dbReference>
<dbReference type="CDD" id="cd16402">
    <property type="entry name" value="ParB_N_like_MT"/>
    <property type="match status" value="1"/>
</dbReference>
<dbReference type="AlphaFoldDB" id="A0A540VHV3"/>
<reference evidence="2 3" key="1">
    <citation type="submission" date="2019-06" db="EMBL/GenBank/DDBJ databases">
        <title>Metagenome assembled Genome of Spiribacter salinus SL48-SHIP from the microbial mat of Salt Lake 48 (Novosibirsk region, Russia).</title>
        <authorList>
            <person name="Shipova A."/>
            <person name="Rozanov A.S."/>
            <person name="Bryanskaya A.V."/>
            <person name="Peltek S.E."/>
        </authorList>
    </citation>
    <scope>NUCLEOTIDE SEQUENCE [LARGE SCALE GENOMIC DNA]</scope>
    <source>
        <strain evidence="2">SL48-SHIP-2</strain>
    </source>
</reference>
<evidence type="ECO:0000313" key="2">
    <source>
        <dbReference type="EMBL" id="TQE96272.1"/>
    </source>
</evidence>
<dbReference type="SMART" id="SM00470">
    <property type="entry name" value="ParB"/>
    <property type="match status" value="1"/>
</dbReference>
<dbReference type="EMBL" id="VIFK01000349">
    <property type="protein sequence ID" value="TQE96272.1"/>
    <property type="molecule type" value="Genomic_DNA"/>
</dbReference>
<sequence>MQIDSWSIDRVRPYDGTPRTITPAAIGKVAQSLSEFGWRQPLVVDEHGVLIVGHTRLAAAKQLGMTEVPVHVAEGLDDAQVRAYRLADNRTGEEAGWDEEALAAELRALGDVDLAALTAFDSSELDRYLAELAGDPPAGEGDGDVLGATENGFEYQERYGVIVECDTEDHQKRVFDELTAAGHQCRVVSV</sequence>
<evidence type="ECO:0000313" key="3">
    <source>
        <dbReference type="Proteomes" id="UP000315400"/>
    </source>
</evidence>
<organism evidence="2 3">
    <name type="scientific">Spiribacter salinus</name>
    <dbReference type="NCBI Taxonomy" id="1335746"/>
    <lineage>
        <taxon>Bacteria</taxon>
        <taxon>Pseudomonadati</taxon>
        <taxon>Pseudomonadota</taxon>
        <taxon>Gammaproteobacteria</taxon>
        <taxon>Chromatiales</taxon>
        <taxon>Ectothiorhodospiraceae</taxon>
        <taxon>Spiribacter</taxon>
    </lineage>
</organism>
<dbReference type="PANTHER" id="PTHR33375">
    <property type="entry name" value="CHROMOSOME-PARTITIONING PROTEIN PARB-RELATED"/>
    <property type="match status" value="1"/>
</dbReference>
<dbReference type="InterPro" id="IPR003115">
    <property type="entry name" value="ParB_N"/>
</dbReference>
<evidence type="ECO:0000259" key="1">
    <source>
        <dbReference type="SMART" id="SM00470"/>
    </source>
</evidence>
<dbReference type="Pfam" id="PF02195">
    <property type="entry name" value="ParB_N"/>
    <property type="match status" value="1"/>
</dbReference>
<dbReference type="InterPro" id="IPR050336">
    <property type="entry name" value="Chromosome_partition/occlusion"/>
</dbReference>
<comment type="caution">
    <text evidence="2">The sequence shown here is derived from an EMBL/GenBank/DDBJ whole genome shotgun (WGS) entry which is preliminary data.</text>
</comment>